<keyword evidence="2" id="KW-1185">Reference proteome</keyword>
<gene>
    <name evidence="1" type="ORF">PISMIDRAFT_593155</name>
</gene>
<dbReference type="OrthoDB" id="542013at2759"/>
<protein>
    <submittedName>
        <fullName evidence="1">Uncharacterized protein</fullName>
    </submittedName>
</protein>
<evidence type="ECO:0000313" key="1">
    <source>
        <dbReference type="EMBL" id="KIK20461.1"/>
    </source>
</evidence>
<dbReference type="SUPFAM" id="SSF51735">
    <property type="entry name" value="NAD(P)-binding Rossmann-fold domains"/>
    <property type="match status" value="1"/>
</dbReference>
<dbReference type="Gene3D" id="3.40.50.720">
    <property type="entry name" value="NAD(P)-binding Rossmann-like Domain"/>
    <property type="match status" value="1"/>
</dbReference>
<organism evidence="1 2">
    <name type="scientific">Pisolithus microcarpus 441</name>
    <dbReference type="NCBI Taxonomy" id="765257"/>
    <lineage>
        <taxon>Eukaryota</taxon>
        <taxon>Fungi</taxon>
        <taxon>Dikarya</taxon>
        <taxon>Basidiomycota</taxon>
        <taxon>Agaricomycotina</taxon>
        <taxon>Agaricomycetes</taxon>
        <taxon>Agaricomycetidae</taxon>
        <taxon>Boletales</taxon>
        <taxon>Sclerodermatineae</taxon>
        <taxon>Pisolithaceae</taxon>
        <taxon>Pisolithus</taxon>
    </lineage>
</organism>
<proteinExistence type="predicted"/>
<dbReference type="Proteomes" id="UP000054018">
    <property type="component" value="Unassembled WGS sequence"/>
</dbReference>
<name>A0A0C9YUS5_9AGAM</name>
<reference evidence="2" key="2">
    <citation type="submission" date="2015-01" db="EMBL/GenBank/DDBJ databases">
        <title>Evolutionary Origins and Diversification of the Mycorrhizal Mutualists.</title>
        <authorList>
            <consortium name="DOE Joint Genome Institute"/>
            <consortium name="Mycorrhizal Genomics Consortium"/>
            <person name="Kohler A."/>
            <person name="Kuo A."/>
            <person name="Nagy L.G."/>
            <person name="Floudas D."/>
            <person name="Copeland A."/>
            <person name="Barry K.W."/>
            <person name="Cichocki N."/>
            <person name="Veneault-Fourrey C."/>
            <person name="LaButti K."/>
            <person name="Lindquist E.A."/>
            <person name="Lipzen A."/>
            <person name="Lundell T."/>
            <person name="Morin E."/>
            <person name="Murat C."/>
            <person name="Riley R."/>
            <person name="Ohm R."/>
            <person name="Sun H."/>
            <person name="Tunlid A."/>
            <person name="Henrissat B."/>
            <person name="Grigoriev I.V."/>
            <person name="Hibbett D.S."/>
            <person name="Martin F."/>
        </authorList>
    </citation>
    <scope>NUCLEOTIDE SEQUENCE [LARGE SCALE GENOMIC DNA]</scope>
    <source>
        <strain evidence="2">441</strain>
    </source>
</reference>
<dbReference type="InterPro" id="IPR036291">
    <property type="entry name" value="NAD(P)-bd_dom_sf"/>
</dbReference>
<dbReference type="EMBL" id="KN833764">
    <property type="protein sequence ID" value="KIK20461.1"/>
    <property type="molecule type" value="Genomic_DNA"/>
</dbReference>
<sequence length="142" mass="15677">MMFVRELEARLPSPTPVVVCAVDPGLCHTRMLLNSPAKSLTWLSRTPEVGSRTLLHAAIGDEARAMHGRYISSCKVGKESTFIASPDGKEFSRRLWVKHSRLGHLILLSPTPPCRTRRFNCSLKSIAASQKSPQNTYAMSDG</sequence>
<dbReference type="STRING" id="765257.A0A0C9YUS5"/>
<dbReference type="AlphaFoldDB" id="A0A0C9YUS5"/>
<accession>A0A0C9YUS5</accession>
<dbReference type="HOGENOM" id="CLU_1816564_0_0_1"/>
<reference evidence="1 2" key="1">
    <citation type="submission" date="2014-04" db="EMBL/GenBank/DDBJ databases">
        <authorList>
            <consortium name="DOE Joint Genome Institute"/>
            <person name="Kuo A."/>
            <person name="Kohler A."/>
            <person name="Costa M.D."/>
            <person name="Nagy L.G."/>
            <person name="Floudas D."/>
            <person name="Copeland A."/>
            <person name="Barry K.W."/>
            <person name="Cichocki N."/>
            <person name="Veneault-Fourrey C."/>
            <person name="LaButti K."/>
            <person name="Lindquist E.A."/>
            <person name="Lipzen A."/>
            <person name="Lundell T."/>
            <person name="Morin E."/>
            <person name="Murat C."/>
            <person name="Sun H."/>
            <person name="Tunlid A."/>
            <person name="Henrissat B."/>
            <person name="Grigoriev I.V."/>
            <person name="Hibbett D.S."/>
            <person name="Martin F."/>
            <person name="Nordberg H.P."/>
            <person name="Cantor M.N."/>
            <person name="Hua S.X."/>
        </authorList>
    </citation>
    <scope>NUCLEOTIDE SEQUENCE [LARGE SCALE GENOMIC DNA]</scope>
    <source>
        <strain evidence="1 2">441</strain>
    </source>
</reference>
<evidence type="ECO:0000313" key="2">
    <source>
        <dbReference type="Proteomes" id="UP000054018"/>
    </source>
</evidence>